<feature type="domain" description="Protein kinase" evidence="11">
    <location>
        <begin position="1"/>
        <end position="170"/>
    </location>
</feature>
<evidence type="ECO:0000259" key="11">
    <source>
        <dbReference type="PROSITE" id="PS50011"/>
    </source>
</evidence>
<dbReference type="InterPro" id="IPR000719">
    <property type="entry name" value="Prot_kinase_dom"/>
</dbReference>
<evidence type="ECO:0000313" key="12">
    <source>
        <dbReference type="EMBL" id="OIW23354.1"/>
    </source>
</evidence>
<sequence>MVTDTTKLEPPASKPSTPSSRRSTPSAVIPIKYAQQTPSPTSSHKYAIYDILHRHPPCPHLLTSLLRVPNATFLVYMAGGSLDARFRNHQVRESPFGTVLRVTETESTALLAIWLFQLVGAVVWLEGLSYVHGDLRPANMLLSVRDHLRLADFDYAETMGVPYSGNGVPW</sequence>
<dbReference type="SUPFAM" id="SSF56112">
    <property type="entry name" value="Protein kinase-like (PK-like)"/>
    <property type="match status" value="1"/>
</dbReference>
<dbReference type="Proteomes" id="UP000182658">
    <property type="component" value="Unassembled WGS sequence"/>
</dbReference>
<dbReference type="Gene3D" id="1.10.510.10">
    <property type="entry name" value="Transferase(Phosphotransferase) domain 1"/>
    <property type="match status" value="1"/>
</dbReference>
<gene>
    <name evidence="12" type="ORF">CONLIGDRAFT_649870</name>
</gene>
<accession>A0A1J7J772</accession>
<name>A0A1J7J772_9PEZI</name>
<protein>
    <recommendedName>
        <fullName evidence="5">EKC/KEOPS complex subunit BUD32</fullName>
        <ecNumber evidence="3">2.7.11.1</ecNumber>
    </recommendedName>
    <alternativeName>
        <fullName evidence="6 7">Atypical Serine/threonine protein kinase BUD32</fullName>
    </alternativeName>
    <alternativeName>
        <fullName evidence="4">EKC/KEOPS complex subunit bud32</fullName>
    </alternativeName>
</protein>
<dbReference type="PROSITE" id="PS00109">
    <property type="entry name" value="PROTEIN_KINASE_TYR"/>
    <property type="match status" value="1"/>
</dbReference>
<dbReference type="EC" id="2.7.11.1" evidence="3"/>
<dbReference type="InterPro" id="IPR011009">
    <property type="entry name" value="Kinase-like_dom_sf"/>
</dbReference>
<evidence type="ECO:0000256" key="3">
    <source>
        <dbReference type="ARBA" id="ARBA00012513"/>
    </source>
</evidence>
<dbReference type="STRING" id="1408157.A0A1J7J772"/>
<evidence type="ECO:0000256" key="10">
    <source>
        <dbReference type="SAM" id="MobiDB-lite"/>
    </source>
</evidence>
<comment type="catalytic activity">
    <reaction evidence="8">
        <text>L-threonyl-[protein] + ATP = O-phospho-L-threonyl-[protein] + ADP + H(+)</text>
        <dbReference type="Rhea" id="RHEA:46608"/>
        <dbReference type="Rhea" id="RHEA-COMP:11060"/>
        <dbReference type="Rhea" id="RHEA-COMP:11605"/>
        <dbReference type="ChEBI" id="CHEBI:15378"/>
        <dbReference type="ChEBI" id="CHEBI:30013"/>
        <dbReference type="ChEBI" id="CHEBI:30616"/>
        <dbReference type="ChEBI" id="CHEBI:61977"/>
        <dbReference type="ChEBI" id="CHEBI:456216"/>
        <dbReference type="EC" id="2.7.11.1"/>
    </reaction>
</comment>
<dbReference type="GO" id="GO:0004674">
    <property type="term" value="F:protein serine/threonine kinase activity"/>
    <property type="evidence" value="ECO:0007669"/>
    <property type="project" value="UniProtKB-EC"/>
</dbReference>
<evidence type="ECO:0000256" key="9">
    <source>
        <dbReference type="ARBA" id="ARBA00048679"/>
    </source>
</evidence>
<evidence type="ECO:0000256" key="7">
    <source>
        <dbReference type="ARBA" id="ARBA00033194"/>
    </source>
</evidence>
<organism evidence="12 13">
    <name type="scientific">Coniochaeta ligniaria NRRL 30616</name>
    <dbReference type="NCBI Taxonomy" id="1408157"/>
    <lineage>
        <taxon>Eukaryota</taxon>
        <taxon>Fungi</taxon>
        <taxon>Dikarya</taxon>
        <taxon>Ascomycota</taxon>
        <taxon>Pezizomycotina</taxon>
        <taxon>Sordariomycetes</taxon>
        <taxon>Sordariomycetidae</taxon>
        <taxon>Coniochaetales</taxon>
        <taxon>Coniochaetaceae</taxon>
        <taxon>Coniochaeta</taxon>
    </lineage>
</organism>
<dbReference type="InterPro" id="IPR001245">
    <property type="entry name" value="Ser-Thr/Tyr_kinase_cat_dom"/>
</dbReference>
<keyword evidence="13" id="KW-1185">Reference proteome</keyword>
<dbReference type="InterPro" id="IPR008266">
    <property type="entry name" value="Tyr_kinase_AS"/>
</dbReference>
<comment type="catalytic activity">
    <reaction evidence="9">
        <text>L-seryl-[protein] + ATP = O-phospho-L-seryl-[protein] + ADP + H(+)</text>
        <dbReference type="Rhea" id="RHEA:17989"/>
        <dbReference type="Rhea" id="RHEA-COMP:9863"/>
        <dbReference type="Rhea" id="RHEA-COMP:11604"/>
        <dbReference type="ChEBI" id="CHEBI:15378"/>
        <dbReference type="ChEBI" id="CHEBI:29999"/>
        <dbReference type="ChEBI" id="CHEBI:30616"/>
        <dbReference type="ChEBI" id="CHEBI:83421"/>
        <dbReference type="ChEBI" id="CHEBI:456216"/>
        <dbReference type="EC" id="2.7.11.1"/>
    </reaction>
</comment>
<reference evidence="12 13" key="1">
    <citation type="submission" date="2016-10" db="EMBL/GenBank/DDBJ databases">
        <title>Draft genome sequence of Coniochaeta ligniaria NRRL30616, a lignocellulolytic fungus for bioabatement of inhibitors in plant biomass hydrolysates.</title>
        <authorList>
            <consortium name="DOE Joint Genome Institute"/>
            <person name="Jimenez D.J."/>
            <person name="Hector R.E."/>
            <person name="Riley R."/>
            <person name="Sun H."/>
            <person name="Grigoriev I.V."/>
            <person name="Van Elsas J.D."/>
            <person name="Nichols N.N."/>
        </authorList>
    </citation>
    <scope>NUCLEOTIDE SEQUENCE [LARGE SCALE GENOMIC DNA]</scope>
    <source>
        <strain evidence="12 13">NRRL 30616</strain>
    </source>
</reference>
<comment type="function">
    <text evidence="1">Component of the EKC/KEOPS complex that is required for the formation of a threonylcarbamoyl group on adenosine at position 37 (t(6)A37) in tRNAs that read codons beginning with adenine. The complex is probably involved in the transfer of the threonylcarbamoyl moiety of threonylcarbamoyl-AMP (TC-AMP) to the N6 group of A37. BUD32 has ATPase activity in the context of the EKC/KEOPS complex and likely plays a supporting role to the catalytic subunit KAE1. The EKC/KEOPS complex also promotes both telomere uncapping and telomere elongation. The complex is required for efficient recruitment of transcriptional coactivators.</text>
</comment>
<feature type="compositionally biased region" description="Low complexity" evidence="10">
    <location>
        <begin position="10"/>
        <end position="25"/>
    </location>
</feature>
<evidence type="ECO:0000256" key="4">
    <source>
        <dbReference type="ARBA" id="ARBA00013948"/>
    </source>
</evidence>
<feature type="region of interest" description="Disordered" evidence="10">
    <location>
        <begin position="1"/>
        <end position="25"/>
    </location>
</feature>
<evidence type="ECO:0000313" key="13">
    <source>
        <dbReference type="Proteomes" id="UP000182658"/>
    </source>
</evidence>
<evidence type="ECO:0000256" key="1">
    <source>
        <dbReference type="ARBA" id="ARBA00003747"/>
    </source>
</evidence>
<proteinExistence type="predicted"/>
<evidence type="ECO:0000256" key="5">
    <source>
        <dbReference type="ARBA" id="ARBA00019973"/>
    </source>
</evidence>
<evidence type="ECO:0000256" key="2">
    <source>
        <dbReference type="ARBA" id="ARBA00011534"/>
    </source>
</evidence>
<dbReference type="GO" id="GO:0005524">
    <property type="term" value="F:ATP binding"/>
    <property type="evidence" value="ECO:0007669"/>
    <property type="project" value="InterPro"/>
</dbReference>
<evidence type="ECO:0000256" key="6">
    <source>
        <dbReference type="ARBA" id="ARBA00030980"/>
    </source>
</evidence>
<dbReference type="PROSITE" id="PS50011">
    <property type="entry name" value="PROTEIN_KINASE_DOM"/>
    <property type="match status" value="1"/>
</dbReference>
<dbReference type="InParanoid" id="A0A1J7J772"/>
<evidence type="ECO:0000256" key="8">
    <source>
        <dbReference type="ARBA" id="ARBA00047899"/>
    </source>
</evidence>
<dbReference type="EMBL" id="KV875107">
    <property type="protein sequence ID" value="OIW23354.1"/>
    <property type="molecule type" value="Genomic_DNA"/>
</dbReference>
<comment type="subunit">
    <text evidence="2">Component of the EKC/KEOPS complex composed of at least BUD32, CGI121, GON7, KAE1 and PCC1; the whole complex dimerizes.</text>
</comment>
<dbReference type="Pfam" id="PF07714">
    <property type="entry name" value="PK_Tyr_Ser-Thr"/>
    <property type="match status" value="1"/>
</dbReference>
<dbReference type="AlphaFoldDB" id="A0A1J7J772"/>
<dbReference type="OrthoDB" id="1668230at2759"/>